<feature type="region of interest" description="Disordered" evidence="2">
    <location>
        <begin position="1"/>
        <end position="77"/>
    </location>
</feature>
<dbReference type="EMBL" id="AL662961">
    <property type="protein sequence ID" value="CAE05824.1"/>
    <property type="molecule type" value="Genomic_DNA"/>
</dbReference>
<feature type="compositionally biased region" description="Basic and acidic residues" evidence="2">
    <location>
        <begin position="46"/>
        <end position="56"/>
    </location>
</feature>
<name>Q7XK71_ORYSJ</name>
<evidence type="ECO:0000313" key="3">
    <source>
        <dbReference type="EMBL" id="CAE05824.1"/>
    </source>
</evidence>
<feature type="compositionally biased region" description="Low complexity" evidence="2">
    <location>
        <begin position="57"/>
        <end position="76"/>
    </location>
</feature>
<accession>Q7XK71</accession>
<organism evidence="3 4">
    <name type="scientific">Oryza sativa subsp. japonica</name>
    <name type="common">Rice</name>
    <dbReference type="NCBI Taxonomy" id="39947"/>
    <lineage>
        <taxon>Eukaryota</taxon>
        <taxon>Viridiplantae</taxon>
        <taxon>Streptophyta</taxon>
        <taxon>Embryophyta</taxon>
        <taxon>Tracheophyta</taxon>
        <taxon>Spermatophyta</taxon>
        <taxon>Magnoliopsida</taxon>
        <taxon>Liliopsida</taxon>
        <taxon>Poales</taxon>
        <taxon>Poaceae</taxon>
        <taxon>BOP clade</taxon>
        <taxon>Oryzoideae</taxon>
        <taxon>Oryzeae</taxon>
        <taxon>Oryzinae</taxon>
        <taxon>Oryza</taxon>
        <taxon>Oryza sativa</taxon>
    </lineage>
</organism>
<feature type="compositionally biased region" description="Polar residues" evidence="2">
    <location>
        <begin position="1"/>
        <end position="12"/>
    </location>
</feature>
<feature type="coiled-coil region" evidence="1">
    <location>
        <begin position="105"/>
        <end position="160"/>
    </location>
</feature>
<protein>
    <submittedName>
        <fullName evidence="3">OSJNBa0028M15.16 protein</fullName>
    </submittedName>
</protein>
<reference evidence="4" key="1">
    <citation type="journal article" date="2005" name="Nature">
        <title>The map-based sequence of the rice genome.</title>
        <authorList>
            <consortium name="International rice genome sequencing project (IRGSP)"/>
            <person name="Matsumoto T."/>
            <person name="Wu J."/>
            <person name="Kanamori H."/>
            <person name="Katayose Y."/>
            <person name="Fujisawa M."/>
            <person name="Namiki N."/>
            <person name="Mizuno H."/>
            <person name="Yamamoto K."/>
            <person name="Antonio B.A."/>
            <person name="Baba T."/>
            <person name="Sakata K."/>
            <person name="Nagamura Y."/>
            <person name="Aoki H."/>
            <person name="Arikawa K."/>
            <person name="Arita K."/>
            <person name="Bito T."/>
            <person name="Chiden Y."/>
            <person name="Fujitsuka N."/>
            <person name="Fukunaka R."/>
            <person name="Hamada M."/>
            <person name="Harada C."/>
            <person name="Hayashi A."/>
            <person name="Hijishita S."/>
            <person name="Honda M."/>
            <person name="Hosokawa S."/>
            <person name="Ichikawa Y."/>
            <person name="Idonuma A."/>
            <person name="Iijima M."/>
            <person name="Ikeda M."/>
            <person name="Ikeno M."/>
            <person name="Ito K."/>
            <person name="Ito S."/>
            <person name="Ito T."/>
            <person name="Ito Y."/>
            <person name="Ito Y."/>
            <person name="Iwabuchi A."/>
            <person name="Kamiya K."/>
            <person name="Karasawa W."/>
            <person name="Kurita K."/>
            <person name="Katagiri S."/>
            <person name="Kikuta A."/>
            <person name="Kobayashi H."/>
            <person name="Kobayashi N."/>
            <person name="Machita K."/>
            <person name="Maehara T."/>
            <person name="Masukawa M."/>
            <person name="Mizubayashi T."/>
            <person name="Mukai Y."/>
            <person name="Nagasaki H."/>
            <person name="Nagata Y."/>
            <person name="Naito S."/>
            <person name="Nakashima M."/>
            <person name="Nakama Y."/>
            <person name="Nakamichi Y."/>
            <person name="Nakamura M."/>
            <person name="Meguro A."/>
            <person name="Negishi M."/>
            <person name="Ohta I."/>
            <person name="Ohta T."/>
            <person name="Okamoto M."/>
            <person name="Ono N."/>
            <person name="Saji S."/>
            <person name="Sakaguchi M."/>
            <person name="Sakai K."/>
            <person name="Shibata M."/>
            <person name="Shimokawa T."/>
            <person name="Song J."/>
            <person name="Takazaki Y."/>
            <person name="Terasawa K."/>
            <person name="Tsugane M."/>
            <person name="Tsuji K."/>
            <person name="Ueda S."/>
            <person name="Waki K."/>
            <person name="Yamagata H."/>
            <person name="Yamamoto M."/>
            <person name="Yamamoto S."/>
            <person name="Yamane H."/>
            <person name="Yoshiki S."/>
            <person name="Yoshihara R."/>
            <person name="Yukawa K."/>
            <person name="Zhong H."/>
            <person name="Yano M."/>
            <person name="Yuan Q."/>
            <person name="Ouyang S."/>
            <person name="Liu J."/>
            <person name="Jones K.M."/>
            <person name="Gansberger K."/>
            <person name="Moffat K."/>
            <person name="Hill J."/>
            <person name="Bera J."/>
            <person name="Fadrosh D."/>
            <person name="Jin S."/>
            <person name="Johri S."/>
            <person name="Kim M."/>
            <person name="Overton L."/>
            <person name="Reardon M."/>
            <person name="Tsitrin T."/>
            <person name="Vuong H."/>
            <person name="Weaver B."/>
            <person name="Ciecko A."/>
            <person name="Tallon L."/>
            <person name="Jackson J."/>
            <person name="Pai G."/>
            <person name="Aken S.V."/>
            <person name="Utterback T."/>
            <person name="Reidmuller S."/>
            <person name="Feldblyum T."/>
            <person name="Hsiao J."/>
            <person name="Zismann V."/>
            <person name="Iobst S."/>
            <person name="de Vazeille A.R."/>
            <person name="Buell C.R."/>
            <person name="Ying K."/>
            <person name="Li Y."/>
            <person name="Lu T."/>
            <person name="Huang Y."/>
            <person name="Zhao Q."/>
            <person name="Feng Q."/>
            <person name="Zhang L."/>
            <person name="Zhu J."/>
            <person name="Weng Q."/>
            <person name="Mu J."/>
            <person name="Lu Y."/>
            <person name="Fan D."/>
            <person name="Liu Y."/>
            <person name="Guan J."/>
            <person name="Zhang Y."/>
            <person name="Yu S."/>
            <person name="Liu X."/>
            <person name="Zhang Y."/>
            <person name="Hong G."/>
            <person name="Han B."/>
            <person name="Choisne N."/>
            <person name="Demange N."/>
            <person name="Orjeda G."/>
            <person name="Samain S."/>
            <person name="Cattolico L."/>
            <person name="Pelletier E."/>
            <person name="Couloux A."/>
            <person name="Segurens B."/>
            <person name="Wincker P."/>
            <person name="D'Hont A."/>
            <person name="Scarpelli C."/>
            <person name="Weissenbach J."/>
            <person name="Salanoubat M."/>
            <person name="Quetier F."/>
            <person name="Yu Y."/>
            <person name="Kim H.R."/>
            <person name="Rambo T."/>
            <person name="Currie J."/>
            <person name="Collura K."/>
            <person name="Luo M."/>
            <person name="Yang T."/>
            <person name="Ammiraju J.S.S."/>
            <person name="Engler F."/>
            <person name="Soderlund C."/>
            <person name="Wing R.A."/>
            <person name="Palmer L.E."/>
            <person name="de la Bastide M."/>
            <person name="Spiegel L."/>
            <person name="Nascimento L."/>
            <person name="Zutavern T."/>
            <person name="O'Shaughnessy A."/>
            <person name="Dike S."/>
            <person name="Dedhia N."/>
            <person name="Preston R."/>
            <person name="Balija V."/>
            <person name="McCombie W.R."/>
            <person name="Chow T."/>
            <person name="Chen H."/>
            <person name="Chung M."/>
            <person name="Chen C."/>
            <person name="Shaw J."/>
            <person name="Wu H."/>
            <person name="Hsiao K."/>
            <person name="Chao Y."/>
            <person name="Chu M."/>
            <person name="Cheng C."/>
            <person name="Hour A."/>
            <person name="Lee P."/>
            <person name="Lin S."/>
            <person name="Lin Y."/>
            <person name="Liou J."/>
            <person name="Liu S."/>
            <person name="Hsing Y."/>
            <person name="Raghuvanshi S."/>
            <person name="Mohanty A."/>
            <person name="Bharti A.K."/>
            <person name="Gaur A."/>
            <person name="Gupta V."/>
            <person name="Kumar D."/>
            <person name="Ravi V."/>
            <person name="Vij S."/>
            <person name="Kapur A."/>
            <person name="Khurana P."/>
            <person name="Khurana P."/>
            <person name="Khurana J.P."/>
            <person name="Tyagi A.K."/>
            <person name="Gaikwad K."/>
            <person name="Singh A."/>
            <person name="Dalal V."/>
            <person name="Srivastava S."/>
            <person name="Dixit A."/>
            <person name="Pal A.K."/>
            <person name="Ghazi I.A."/>
            <person name="Yadav M."/>
            <person name="Pandit A."/>
            <person name="Bhargava A."/>
            <person name="Sureshbabu K."/>
            <person name="Batra K."/>
            <person name="Sharma T.R."/>
            <person name="Mohapatra T."/>
            <person name="Singh N.K."/>
            <person name="Messing J."/>
            <person name="Nelson A.B."/>
            <person name="Fuks G."/>
            <person name="Kavchok S."/>
            <person name="Keizer G."/>
            <person name="Linton E."/>
            <person name="Llaca V."/>
            <person name="Song R."/>
            <person name="Tanyolac B."/>
            <person name="Young S."/>
            <person name="Ho-Il K."/>
            <person name="Hahn J.H."/>
            <person name="Sangsakoo G."/>
            <person name="Vanavichit A."/>
            <person name="de Mattos Luiz.A.T."/>
            <person name="Zimmer P.D."/>
            <person name="Malone G."/>
            <person name="Dellagostin O."/>
            <person name="de Oliveira A.C."/>
            <person name="Bevan M."/>
            <person name="Bancroft I."/>
            <person name="Minx P."/>
            <person name="Cordum H."/>
            <person name="Wilson R."/>
            <person name="Cheng Z."/>
            <person name="Jin W."/>
            <person name="Jiang J."/>
            <person name="Leong S.A."/>
            <person name="Iwama H."/>
            <person name="Gojobori T."/>
            <person name="Itoh T."/>
            <person name="Niimura Y."/>
            <person name="Fujii Y."/>
            <person name="Habara T."/>
            <person name="Sakai H."/>
            <person name="Sato Y."/>
            <person name="Wilson G."/>
            <person name="Kumar K."/>
            <person name="McCouch S."/>
            <person name="Juretic N."/>
            <person name="Hoen D."/>
            <person name="Wright S."/>
            <person name="Bruskiewich R."/>
            <person name="Bureau T."/>
            <person name="Miyao A."/>
            <person name="Hirochika H."/>
            <person name="Nishikawa T."/>
            <person name="Kadowaki K."/>
            <person name="Sugiura M."/>
            <person name="Burr B."/>
            <person name="Sasaki T."/>
        </authorList>
    </citation>
    <scope>NUCLEOTIDE SEQUENCE [LARGE SCALE GENOMIC DNA]</scope>
    <source>
        <strain evidence="4">cv. Nipponbare</strain>
    </source>
</reference>
<dbReference type="Proteomes" id="UP000000763">
    <property type="component" value="Chromosome 4"/>
</dbReference>
<reference evidence="4" key="2">
    <citation type="journal article" date="2008" name="Nucleic Acids Res.">
        <title>The rice annotation project database (RAP-DB): 2008 update.</title>
        <authorList>
            <consortium name="The rice annotation project (RAP)"/>
        </authorList>
    </citation>
    <scope>GENOME REANNOTATION</scope>
    <source>
        <strain evidence="4">cv. Nipponbare</strain>
    </source>
</reference>
<sequence>MDLDKSTSTTASLKKLQDDGTLPGRGTMEREAGGLGCISPAPAKAEASDTWREAVRAKAAQDGSGAASSASPAAASTDVVVMTRHQEVTPSGPAGREIEEARTAASLANQRADKLAHDLAEAREDLLKMRELVAGNERQQQGLEHRMSELENNLSEIRGSLRVSYTGLHQLAGECGVTTTIPANPDQFSLTSSLAKLATAMEEIPSKHAARIGEETSNGIYTGVCHVLTCVRDVDIEDVQQRRQPETPVIVPALALEPYVPQDDVDQSLSAETNMAITSLDLESALADRDRRIQYWRTKFEVAKLERTTVEVKKDQAVEALRGREVWFHAYLRSYCTAMAGVCRELQVPRRNPEESAAGYISWLNRACTQLEGIGKRIDEALKQECR</sequence>
<evidence type="ECO:0000256" key="1">
    <source>
        <dbReference type="SAM" id="Coils"/>
    </source>
</evidence>
<dbReference type="AlphaFoldDB" id="Q7XK71"/>
<keyword evidence="1" id="KW-0175">Coiled coil</keyword>
<evidence type="ECO:0000313" key="4">
    <source>
        <dbReference type="Proteomes" id="UP000000763"/>
    </source>
</evidence>
<proteinExistence type="predicted"/>
<evidence type="ECO:0000256" key="2">
    <source>
        <dbReference type="SAM" id="MobiDB-lite"/>
    </source>
</evidence>
<gene>
    <name evidence="3" type="primary">OSJNBa0028M15.16</name>
</gene>